<dbReference type="AlphaFoldDB" id="A0A3L6DV61"/>
<accession>A0A3L6DV61</accession>
<proteinExistence type="predicted"/>
<name>A0A3L6DV61_MAIZE</name>
<gene>
    <name evidence="2" type="ORF">Zm00014a_037801</name>
</gene>
<dbReference type="Proteomes" id="UP000251960">
    <property type="component" value="Chromosome 7"/>
</dbReference>
<reference evidence="2" key="1">
    <citation type="journal article" date="2018" name="Nat. Genet.">
        <title>Extensive intraspecific gene order and gene structural variations between Mo17 and other maize genomes.</title>
        <authorList>
            <person name="Sun S."/>
            <person name="Zhou Y."/>
            <person name="Chen J."/>
            <person name="Shi J."/>
            <person name="Zhao H."/>
            <person name="Zhao H."/>
            <person name="Song W."/>
            <person name="Zhang M."/>
            <person name="Cui Y."/>
            <person name="Dong X."/>
            <person name="Liu H."/>
            <person name="Ma X."/>
            <person name="Jiao Y."/>
            <person name="Wang B."/>
            <person name="Wei X."/>
            <person name="Stein J.C."/>
            <person name="Glaubitz J.C."/>
            <person name="Lu F."/>
            <person name="Yu G."/>
            <person name="Liang C."/>
            <person name="Fengler K."/>
            <person name="Li B."/>
            <person name="Rafalski A."/>
            <person name="Schnable P.S."/>
            <person name="Ware D.H."/>
            <person name="Buckler E.S."/>
            <person name="Lai J."/>
        </authorList>
    </citation>
    <scope>NUCLEOTIDE SEQUENCE [LARGE SCALE GENOMIC DNA]</scope>
    <source>
        <tissue evidence="2">Seedling</tissue>
    </source>
</reference>
<feature type="compositionally biased region" description="Basic and acidic residues" evidence="1">
    <location>
        <begin position="120"/>
        <end position="134"/>
    </location>
</feature>
<dbReference type="EMBL" id="NCVQ01000008">
    <property type="protein sequence ID" value="PWZ12515.1"/>
    <property type="molecule type" value="Genomic_DNA"/>
</dbReference>
<evidence type="ECO:0000313" key="2">
    <source>
        <dbReference type="EMBL" id="PWZ12515.1"/>
    </source>
</evidence>
<comment type="caution">
    <text evidence="2">The sequence shown here is derived from an EMBL/GenBank/DDBJ whole genome shotgun (WGS) entry which is preliminary data.</text>
</comment>
<organism evidence="2">
    <name type="scientific">Zea mays</name>
    <name type="common">Maize</name>
    <dbReference type="NCBI Taxonomy" id="4577"/>
    <lineage>
        <taxon>Eukaryota</taxon>
        <taxon>Viridiplantae</taxon>
        <taxon>Streptophyta</taxon>
        <taxon>Embryophyta</taxon>
        <taxon>Tracheophyta</taxon>
        <taxon>Spermatophyta</taxon>
        <taxon>Magnoliopsida</taxon>
        <taxon>Liliopsida</taxon>
        <taxon>Poales</taxon>
        <taxon>Poaceae</taxon>
        <taxon>PACMAD clade</taxon>
        <taxon>Panicoideae</taxon>
        <taxon>Andropogonodae</taxon>
        <taxon>Andropogoneae</taxon>
        <taxon>Tripsacinae</taxon>
        <taxon>Zea</taxon>
    </lineage>
</organism>
<protein>
    <submittedName>
        <fullName evidence="2">Uncharacterized protein</fullName>
    </submittedName>
</protein>
<evidence type="ECO:0000256" key="1">
    <source>
        <dbReference type="SAM" id="MobiDB-lite"/>
    </source>
</evidence>
<sequence length="140" mass="15615">MDHGTTGQTFFFVFYSRAASFSVLSLSPKSKLSISPCPIASLRTLGLRTRRHPDLVSGIRSVDAAHGRQTFRPNHIPSIISSFPVRLRPDASKFLIFSLLPWSLLVLARVIPLWRLPKAEQPRQEKGVGEEKRLGFSSSS</sequence>
<feature type="region of interest" description="Disordered" evidence="1">
    <location>
        <begin position="120"/>
        <end position="140"/>
    </location>
</feature>